<dbReference type="InterPro" id="IPR046892">
    <property type="entry name" value="E2-Crich"/>
</dbReference>
<dbReference type="AlphaFoldDB" id="A0A963Z6Y6"/>
<name>A0A963Z6Y6_9PROT</name>
<keyword evidence="4" id="KW-1185">Reference proteome</keyword>
<dbReference type="Pfam" id="PF20272">
    <property type="entry name" value="E2-Crich"/>
    <property type="match status" value="1"/>
</dbReference>
<evidence type="ECO:0000259" key="2">
    <source>
        <dbReference type="Pfam" id="PF20298"/>
    </source>
</evidence>
<reference evidence="3 4" key="1">
    <citation type="journal article" date="2021" name="Microorganisms">
        <title>Acidisoma silvae sp. nov. and Acidisomacellulosilytica sp. nov., Two Acidophilic Bacteria Isolated from Decaying Wood, Hydrolyzing Cellulose and Producing Poly-3-hydroxybutyrate.</title>
        <authorList>
            <person name="Mieszkin S."/>
            <person name="Pouder E."/>
            <person name="Uroz S."/>
            <person name="Simon-Colin C."/>
            <person name="Alain K."/>
        </authorList>
    </citation>
    <scope>NUCLEOTIDE SEQUENCE [LARGE SCALE GENOMIC DNA]</scope>
    <source>
        <strain evidence="3 4">HW T5.17</strain>
    </source>
</reference>
<dbReference type="Proteomes" id="UP000721844">
    <property type="component" value="Unassembled WGS sequence"/>
</dbReference>
<organism evidence="3 4">
    <name type="scientific">Acidisoma cellulosilyticum</name>
    <dbReference type="NCBI Taxonomy" id="2802395"/>
    <lineage>
        <taxon>Bacteria</taxon>
        <taxon>Pseudomonadati</taxon>
        <taxon>Pseudomonadota</taxon>
        <taxon>Alphaproteobacteria</taxon>
        <taxon>Acetobacterales</taxon>
        <taxon>Acidocellaceae</taxon>
        <taxon>Acidisoma</taxon>
    </lineage>
</organism>
<gene>
    <name evidence="3" type="ORF">ACELLULO517_27510</name>
</gene>
<dbReference type="InterPro" id="IPR046891">
    <property type="entry name" value="E2-ntca"/>
</dbReference>
<accession>A0A963Z6Y6</accession>
<evidence type="ECO:0000259" key="1">
    <source>
        <dbReference type="Pfam" id="PF20272"/>
    </source>
</evidence>
<evidence type="ECO:0000313" key="4">
    <source>
        <dbReference type="Proteomes" id="UP000721844"/>
    </source>
</evidence>
<dbReference type="Pfam" id="PF20298">
    <property type="entry name" value="E2-ntca"/>
    <property type="match status" value="1"/>
</dbReference>
<proteinExistence type="predicted"/>
<evidence type="ECO:0000313" key="3">
    <source>
        <dbReference type="EMBL" id="MCB8884014.1"/>
    </source>
</evidence>
<feature type="domain" description="Prokaryotic E2" evidence="2">
    <location>
        <begin position="29"/>
        <end position="126"/>
    </location>
</feature>
<protein>
    <submittedName>
        <fullName evidence="3">Uncharacterized protein</fullName>
    </submittedName>
</protein>
<sequence>MTGTLASTIDTLAACLPALGATELGRGSGGELDVALPVTLSDGRCPVYHLRVSAAGASASASEVTPTLLPTFCPERHINVDGSFCLYWRPIDDIVIDGPSSAMIWWETLVRFLQLQTRAARRRHWPDGHGRAHGAAAIHQFRAERAAERLGDPLFTDMRDGRLSVVMHGSGAEGPGIRVLRDGQRVFATWLRSRRVVNLRRPCLCTAGQKPRPRVIRSCGDHAAAAARLALELHKMAEQERDFWKDFEGHPCCGTMDDCPLAQKSIIEATRVAQPEAV</sequence>
<dbReference type="EMBL" id="JAESVA010000021">
    <property type="protein sequence ID" value="MCB8884014.1"/>
    <property type="molecule type" value="Genomic_DNA"/>
</dbReference>
<comment type="caution">
    <text evidence="3">The sequence shown here is derived from an EMBL/GenBank/DDBJ whole genome shotgun (WGS) entry which is preliminary data.</text>
</comment>
<dbReference type="RefSeq" id="WP_227310756.1">
    <property type="nucleotide sequence ID" value="NZ_JAESVA010000021.1"/>
</dbReference>
<feature type="domain" description="Cysteine-rich" evidence="1">
    <location>
        <begin position="132"/>
        <end position="261"/>
    </location>
</feature>